<dbReference type="Pfam" id="PF07835">
    <property type="entry name" value="COX4_pro_2"/>
    <property type="match status" value="1"/>
</dbReference>
<dbReference type="AlphaFoldDB" id="A0A9X1IGW7"/>
<name>A0A9X1IGW7_9PROT</name>
<dbReference type="EMBL" id="JAJAQI010000048">
    <property type="protein sequence ID" value="MCB4824616.1"/>
    <property type="molecule type" value="Genomic_DNA"/>
</dbReference>
<sequence>MAEKESYDFAATDAKDILADRQRGWEGFTQFVTWGVAISVIVLLALLLFVA</sequence>
<dbReference type="InterPro" id="IPR036596">
    <property type="entry name" value="Cyt-C_aa3_sf"/>
</dbReference>
<reference evidence="3" key="1">
    <citation type="submission" date="2021-10" db="EMBL/GenBank/DDBJ databases">
        <title>Roseicella aerolatum sp. nov., isolated from aerosols of e-waste dismantling site.</title>
        <authorList>
            <person name="Qin T."/>
        </authorList>
    </citation>
    <scope>NUCLEOTIDE SEQUENCE</scope>
    <source>
        <strain evidence="3">GB24</strain>
    </source>
</reference>
<feature type="transmembrane region" description="Helical" evidence="1">
    <location>
        <begin position="31"/>
        <end position="50"/>
    </location>
</feature>
<evidence type="ECO:0000313" key="4">
    <source>
        <dbReference type="Proteomes" id="UP001139311"/>
    </source>
</evidence>
<proteinExistence type="predicted"/>
<comment type="caution">
    <text evidence="3">The sequence shown here is derived from an EMBL/GenBank/DDBJ whole genome shotgun (WGS) entry which is preliminary data.</text>
</comment>
<accession>A0A9X1IGW7</accession>
<gene>
    <name evidence="3" type="ORF">LHA35_23080</name>
</gene>
<evidence type="ECO:0000259" key="2">
    <source>
        <dbReference type="Pfam" id="PF07835"/>
    </source>
</evidence>
<evidence type="ECO:0000313" key="3">
    <source>
        <dbReference type="EMBL" id="MCB4824616.1"/>
    </source>
</evidence>
<feature type="domain" description="Cytochrome c oxidase subunit IV bacterial aa3 type" evidence="2">
    <location>
        <begin position="23"/>
        <end position="49"/>
    </location>
</feature>
<dbReference type="InterPro" id="IPR012422">
    <property type="entry name" value="Cyt_c_oxidase_su4_bac-aa3"/>
</dbReference>
<evidence type="ECO:0000256" key="1">
    <source>
        <dbReference type="SAM" id="Phobius"/>
    </source>
</evidence>
<keyword evidence="4" id="KW-1185">Reference proteome</keyword>
<dbReference type="Gene3D" id="1.20.5.160">
    <property type="entry name" value="Bacterial aa3 type cytochrome c oxidase subunit IV"/>
    <property type="match status" value="1"/>
</dbReference>
<protein>
    <submittedName>
        <fullName evidence="3">Aa3-type cytochrome c oxidase subunit IV</fullName>
    </submittedName>
</protein>
<dbReference type="RefSeq" id="WP_226612663.1">
    <property type="nucleotide sequence ID" value="NZ_JAJAQI010000048.1"/>
</dbReference>
<keyword evidence="1" id="KW-0812">Transmembrane</keyword>
<keyword evidence="1" id="KW-0472">Membrane</keyword>
<keyword evidence="1" id="KW-1133">Transmembrane helix</keyword>
<dbReference type="Proteomes" id="UP001139311">
    <property type="component" value="Unassembled WGS sequence"/>
</dbReference>
<organism evidence="3 4">
    <name type="scientific">Roseicella aerolata</name>
    <dbReference type="NCBI Taxonomy" id="2883479"/>
    <lineage>
        <taxon>Bacteria</taxon>
        <taxon>Pseudomonadati</taxon>
        <taxon>Pseudomonadota</taxon>
        <taxon>Alphaproteobacteria</taxon>
        <taxon>Acetobacterales</taxon>
        <taxon>Roseomonadaceae</taxon>
        <taxon>Roseicella</taxon>
    </lineage>
</organism>